<evidence type="ECO:0008006" key="3">
    <source>
        <dbReference type="Google" id="ProtNLM"/>
    </source>
</evidence>
<comment type="caution">
    <text evidence="1">The sequence shown here is derived from an EMBL/GenBank/DDBJ whole genome shotgun (WGS) entry which is preliminary data.</text>
</comment>
<dbReference type="AlphaFoldDB" id="A0A1H2TJL5"/>
<name>A0A1H2TJL5_9FLAO</name>
<reference evidence="1 2" key="1">
    <citation type="submission" date="2016-10" db="EMBL/GenBank/DDBJ databases">
        <authorList>
            <person name="Varghese N."/>
            <person name="Submissions S."/>
        </authorList>
    </citation>
    <scope>NUCLEOTIDE SEQUENCE [LARGE SCALE GENOMIC DNA]</scope>
    <source>
        <strain evidence="1 2">DSM 11449</strain>
    </source>
</reference>
<evidence type="ECO:0000313" key="1">
    <source>
        <dbReference type="EMBL" id="SDW44010.1"/>
    </source>
</evidence>
<protein>
    <recommendedName>
        <fullName evidence="3">Peptidoglycan-binding protein LysM</fullName>
    </recommendedName>
</protein>
<evidence type="ECO:0000313" key="2">
    <source>
        <dbReference type="Proteomes" id="UP000182771"/>
    </source>
</evidence>
<dbReference type="RefSeq" id="WP_040357146.1">
    <property type="nucleotide sequence ID" value="NZ_CAUQLQ010000039.1"/>
</dbReference>
<keyword evidence="2" id="KW-1185">Reference proteome</keyword>
<gene>
    <name evidence="1" type="ORF">SAMN05444420_102217</name>
</gene>
<dbReference type="OrthoDB" id="1143238at2"/>
<sequence>MLKNKKKYLSMTKDFLFPMGISAVVATVLTPSLGTQKDLHASLRVQAPREVSVSQVTENTPRLSLMNHQNDFIGFKEKMGYRESRNNYFITNPYGHVGKYQFGKSALKFYGVSQSEFLSSPALQESVFYASLAHNKWKLQHEITTFAGKNFAGVPITESGILAAAHLLGASSVKTFFKSEGKASLADANGTSIINYMKSFQHFDLSNIKASKYDGRKLI</sequence>
<accession>A0A1H2TJL5</accession>
<dbReference type="Proteomes" id="UP000182771">
    <property type="component" value="Unassembled WGS sequence"/>
</dbReference>
<dbReference type="EMBL" id="FNND01000002">
    <property type="protein sequence ID" value="SDW44010.1"/>
    <property type="molecule type" value="Genomic_DNA"/>
</dbReference>
<dbReference type="GeneID" id="85016310"/>
<proteinExistence type="predicted"/>
<organism evidence="1 2">
    <name type="scientific">Capnocytophaga granulosa</name>
    <dbReference type="NCBI Taxonomy" id="45242"/>
    <lineage>
        <taxon>Bacteria</taxon>
        <taxon>Pseudomonadati</taxon>
        <taxon>Bacteroidota</taxon>
        <taxon>Flavobacteriia</taxon>
        <taxon>Flavobacteriales</taxon>
        <taxon>Flavobacteriaceae</taxon>
        <taxon>Capnocytophaga</taxon>
    </lineage>
</organism>